<dbReference type="AlphaFoldDB" id="A0A0D1YML8"/>
<evidence type="ECO:0000259" key="5">
    <source>
        <dbReference type="Pfam" id="PF25137"/>
    </source>
</evidence>
<organism evidence="6 7">
    <name type="scientific">Exophiala sideris</name>
    <dbReference type="NCBI Taxonomy" id="1016849"/>
    <lineage>
        <taxon>Eukaryota</taxon>
        <taxon>Fungi</taxon>
        <taxon>Dikarya</taxon>
        <taxon>Ascomycota</taxon>
        <taxon>Pezizomycotina</taxon>
        <taxon>Eurotiomycetes</taxon>
        <taxon>Chaetothyriomycetidae</taxon>
        <taxon>Chaetothyriales</taxon>
        <taxon>Herpotrichiellaceae</taxon>
        <taxon>Exophiala</taxon>
    </lineage>
</organism>
<keyword evidence="3" id="KW-0520">NAD</keyword>
<dbReference type="Gene3D" id="3.40.50.1970">
    <property type="match status" value="1"/>
</dbReference>
<dbReference type="OrthoDB" id="339764at2759"/>
<dbReference type="Proteomes" id="UP000053599">
    <property type="component" value="Unassembled WGS sequence"/>
</dbReference>
<dbReference type="Gene3D" id="1.20.1090.10">
    <property type="entry name" value="Dehydroquinate synthase-like - alpha domain"/>
    <property type="match status" value="1"/>
</dbReference>
<protein>
    <submittedName>
        <fullName evidence="6">Uncharacterized protein</fullName>
    </submittedName>
</protein>
<dbReference type="Pfam" id="PF25137">
    <property type="entry name" value="ADH_Fe_C"/>
    <property type="match status" value="1"/>
</dbReference>
<reference evidence="6 7" key="1">
    <citation type="submission" date="2015-01" db="EMBL/GenBank/DDBJ databases">
        <title>The Genome Sequence of Exophiala sideris CBS121828.</title>
        <authorList>
            <consortium name="The Broad Institute Genomics Platform"/>
            <person name="Cuomo C."/>
            <person name="de Hoog S."/>
            <person name="Gorbushina A."/>
            <person name="Stielow B."/>
            <person name="Teixiera M."/>
            <person name="Abouelleil A."/>
            <person name="Chapman S.B."/>
            <person name="Priest M."/>
            <person name="Young S.K."/>
            <person name="Wortman J."/>
            <person name="Nusbaum C."/>
            <person name="Birren B."/>
        </authorList>
    </citation>
    <scope>NUCLEOTIDE SEQUENCE [LARGE SCALE GENOMIC DNA]</scope>
    <source>
        <strain evidence="6 7">CBS 121828</strain>
    </source>
</reference>
<dbReference type="InterPro" id="IPR039697">
    <property type="entry name" value="Alcohol_dehydrogenase_Fe"/>
</dbReference>
<evidence type="ECO:0000256" key="2">
    <source>
        <dbReference type="ARBA" id="ARBA00023002"/>
    </source>
</evidence>
<evidence type="ECO:0000256" key="1">
    <source>
        <dbReference type="ARBA" id="ARBA00007358"/>
    </source>
</evidence>
<dbReference type="PANTHER" id="PTHR11496:SF102">
    <property type="entry name" value="ALCOHOL DEHYDROGENASE 4"/>
    <property type="match status" value="1"/>
</dbReference>
<feature type="domain" description="Alcohol dehydrogenase iron-type/glycerol dehydrogenase GldA" evidence="4">
    <location>
        <begin position="21"/>
        <end position="129"/>
    </location>
</feature>
<dbReference type="HOGENOM" id="CLU_007207_0_2_1"/>
<dbReference type="Pfam" id="PF00465">
    <property type="entry name" value="Fe-ADH"/>
    <property type="match status" value="1"/>
</dbReference>
<dbReference type="GO" id="GO:0046872">
    <property type="term" value="F:metal ion binding"/>
    <property type="evidence" value="ECO:0007669"/>
    <property type="project" value="InterPro"/>
</dbReference>
<dbReference type="InterPro" id="IPR018211">
    <property type="entry name" value="ADH_Fe_CS"/>
</dbReference>
<dbReference type="InterPro" id="IPR056798">
    <property type="entry name" value="ADH_Fe_C"/>
</dbReference>
<dbReference type="STRING" id="1016849.A0A0D1YML8"/>
<comment type="similarity">
    <text evidence="1">Belongs to the iron-containing alcohol dehydrogenase family.</text>
</comment>
<gene>
    <name evidence="6" type="ORF">PV11_06105</name>
</gene>
<dbReference type="EMBL" id="KN846952">
    <property type="protein sequence ID" value="KIV84132.1"/>
    <property type="molecule type" value="Genomic_DNA"/>
</dbReference>
<feature type="domain" description="Fe-containing alcohol dehydrogenase-like C-terminal" evidence="5">
    <location>
        <begin position="257"/>
        <end position="388"/>
    </location>
</feature>
<evidence type="ECO:0000313" key="7">
    <source>
        <dbReference type="Proteomes" id="UP000053599"/>
    </source>
</evidence>
<dbReference type="GO" id="GO:0004022">
    <property type="term" value="F:alcohol dehydrogenase (NAD+) activity"/>
    <property type="evidence" value="ECO:0007669"/>
    <property type="project" value="TreeGrafter"/>
</dbReference>
<evidence type="ECO:0000313" key="6">
    <source>
        <dbReference type="EMBL" id="KIV84132.1"/>
    </source>
</evidence>
<evidence type="ECO:0000259" key="4">
    <source>
        <dbReference type="Pfam" id="PF00465"/>
    </source>
</evidence>
<name>A0A0D1YML8_9EURO</name>
<accession>A0A0D1YML8</accession>
<evidence type="ECO:0000256" key="3">
    <source>
        <dbReference type="ARBA" id="ARBA00023027"/>
    </source>
</evidence>
<sequence>MLPKDRVQQLDIDSRKGCDAIFNANFLEDIPEALLQWGCSRVLLVASKSLASNTDRISALQSTLNSKLVHTKLGVGSHSPYADVRDIGMHIQQLQIDCVVSIGSCSYSDASKIACLLAANLEPGFGLDDMEALVDKHRGIADHKDGKKQHFGHWDQGQPDLILLDPELASTSPERLWLSSGIRCVDHCVEILCNPKSGEKGYEGVQVHAEKGLRCMITGLTEYKHAKNKKEASQEDNELLLKGISECQYGSREALTGLLVWRVPMGPSHAIGHQLGSVAHVMHGITSCIMLAPVLRWQAAHLSHPHYKKAQARILDIFNETLGWQETSAADAIERFVMTLGLPTTLQEVNVTSDEQVREIAEKTMTDVWGGGNRQMEFDDVMEVLKSARG</sequence>
<dbReference type="CDD" id="cd08192">
    <property type="entry name" value="MAR-like"/>
    <property type="match status" value="1"/>
</dbReference>
<dbReference type="InterPro" id="IPR001670">
    <property type="entry name" value="ADH_Fe/GldA"/>
</dbReference>
<dbReference type="PROSITE" id="PS00060">
    <property type="entry name" value="ADH_IRON_2"/>
    <property type="match status" value="1"/>
</dbReference>
<proteinExistence type="inferred from homology"/>
<keyword evidence="2" id="KW-0560">Oxidoreductase</keyword>
<dbReference type="SUPFAM" id="SSF56796">
    <property type="entry name" value="Dehydroquinate synthase-like"/>
    <property type="match status" value="1"/>
</dbReference>
<dbReference type="PANTHER" id="PTHR11496">
    <property type="entry name" value="ALCOHOL DEHYDROGENASE"/>
    <property type="match status" value="1"/>
</dbReference>